<feature type="coiled-coil region" evidence="4">
    <location>
        <begin position="180"/>
        <end position="272"/>
    </location>
</feature>
<accession>A0ABU9MTF7</accession>
<evidence type="ECO:0000313" key="8">
    <source>
        <dbReference type="Proteomes" id="UP001468095"/>
    </source>
</evidence>
<dbReference type="InterPro" id="IPR016128">
    <property type="entry name" value="Pyosin/cloacin_T_dom"/>
</dbReference>
<evidence type="ECO:0000313" key="7">
    <source>
        <dbReference type="EMBL" id="MEL7698022.1"/>
    </source>
</evidence>
<feature type="region of interest" description="Disordered" evidence="5">
    <location>
        <begin position="1"/>
        <end position="48"/>
    </location>
</feature>
<dbReference type="InterPro" id="IPR036302">
    <property type="entry name" value="Pyosin/cloacin_T_dom_sf"/>
</dbReference>
<keyword evidence="4" id="KW-0175">Coiled coil</keyword>
<reference evidence="7 8" key="1">
    <citation type="submission" date="2024-04" db="EMBL/GenBank/DDBJ databases">
        <authorList>
            <person name="Suleimanova A.D."/>
            <person name="Pudova D.S."/>
            <person name="Shagimardanova E.I."/>
            <person name="Sharipova M.R."/>
        </authorList>
    </citation>
    <scope>NUCLEOTIDE SEQUENCE [LARGE SCALE GENOMIC DNA]</scope>
    <source>
        <strain evidence="7 8">3.1</strain>
    </source>
</reference>
<evidence type="ECO:0000256" key="1">
    <source>
        <dbReference type="ARBA" id="ARBA00022529"/>
    </source>
</evidence>
<evidence type="ECO:0000256" key="4">
    <source>
        <dbReference type="SAM" id="Coils"/>
    </source>
</evidence>
<sequence length="732" mass="79210">MSNSNDKGSMTVSGSTSDPSSQSPRGNSGGSGNTHSGGGNTSGNINSASLRSIGDKMARSSGLQPVEFISYFIEENIMYGLSKVAIVEVNGDISPAWVELGPVPADLRNTSNSKDIIAQANSSISDTYQADISDTRIAVLKKIIDDNANLANSTQAGRRITAARNKSWEAKNELGIIHFVRQKRHEKVALAEARARAEAEARARAEAEARARAEAEARARAEAEARARAEAEARARAEAEARARAEAEARARAEAEARAKAEAEARARLEALLSYIERMNKIDAEMAARYVERERIRAEMDAKYELFETASVIRAPSYTPEMVSAAEDALNAAGVMSLNKAPATVQLSLAGRGVWGGTGDTIGFIEASISSALRRLIANSFIGIAGVTLPSVSLLLWSTPAGEGSAKVPDRDIGAMFALNAQNLIDKNIKIEPGVTSVSMPVRGNLVWQNQQLALQLLKTDDISLSATVPVLNAIRDNITGLDLITVPAVPGAPSRTILVNPAPMSEGEWDTGNQNPQVPSNPILAGVTVNPVDFNTTIESIRIGNRNYFVQTPLITATPIADIKGLQDFIYWRPDAAGTGVEPVYVVLSNPYGETNATGKYSGRDYNTDKAGGPIQELDWKTALIEREGVDKVKLHVGRFEEAPENAVMIDRLEKILTGELQVSDTDKRFYTHEIRELERYRALGIADVTVPENCYEVWNNTHTATLEDFKLSSDEKLLYVPESLNSQNKY</sequence>
<keyword evidence="8" id="KW-1185">Reference proteome</keyword>
<protein>
    <submittedName>
        <fullName evidence="7">S-type pyocin domain-containing protein</fullName>
    </submittedName>
</protein>
<gene>
    <name evidence="7" type="ORF">AABB92_20490</name>
</gene>
<organism evidence="7 8">
    <name type="scientific">Pantoea brenneri</name>
    <dbReference type="NCBI Taxonomy" id="472694"/>
    <lineage>
        <taxon>Bacteria</taxon>
        <taxon>Pseudomonadati</taxon>
        <taxon>Pseudomonadota</taxon>
        <taxon>Gammaproteobacteria</taxon>
        <taxon>Enterobacterales</taxon>
        <taxon>Erwiniaceae</taxon>
        <taxon>Pantoea</taxon>
    </lineage>
</organism>
<dbReference type="EMBL" id="JBCGBG010000008">
    <property type="protein sequence ID" value="MEL7698022.1"/>
    <property type="molecule type" value="Genomic_DNA"/>
</dbReference>
<dbReference type="PANTHER" id="PTHR34403">
    <property type="entry name" value="TOL-PAL SYSTEM PROTEIN TOLA"/>
    <property type="match status" value="1"/>
</dbReference>
<evidence type="ECO:0000256" key="2">
    <source>
        <dbReference type="ARBA" id="ARBA00023022"/>
    </source>
</evidence>
<dbReference type="InterPro" id="IPR050972">
    <property type="entry name" value="SDr-like"/>
</dbReference>
<dbReference type="Proteomes" id="UP001468095">
    <property type="component" value="Unassembled WGS sequence"/>
</dbReference>
<dbReference type="PANTHER" id="PTHR34403:SF16">
    <property type="entry name" value="GLYCINE, ALANINE AND ASPARAGINE-RICH PROTEIN-LIKE"/>
    <property type="match status" value="1"/>
</dbReference>
<evidence type="ECO:0000256" key="3">
    <source>
        <dbReference type="ARBA" id="ARBA00023048"/>
    </source>
</evidence>
<evidence type="ECO:0000259" key="6">
    <source>
        <dbReference type="Pfam" id="PF06958"/>
    </source>
</evidence>
<keyword evidence="3" id="KW-0078">Bacteriocin</keyword>
<dbReference type="RefSeq" id="WP_275451635.1">
    <property type="nucleotide sequence ID" value="NZ_JBCGBG010000008.1"/>
</dbReference>
<keyword evidence="1" id="KW-0929">Antimicrobial</keyword>
<dbReference type="Pfam" id="PF06958">
    <property type="entry name" value="Pyocin_S"/>
    <property type="match status" value="1"/>
</dbReference>
<feature type="compositionally biased region" description="Low complexity" evidence="5">
    <location>
        <begin position="9"/>
        <end position="23"/>
    </location>
</feature>
<keyword evidence="2" id="KW-0044">Antibiotic</keyword>
<dbReference type="SUPFAM" id="SSF69369">
    <property type="entry name" value="Cloacin translocation domain"/>
    <property type="match status" value="1"/>
</dbReference>
<proteinExistence type="predicted"/>
<name>A0ABU9MTF7_9GAMM</name>
<comment type="caution">
    <text evidence="7">The sequence shown here is derived from an EMBL/GenBank/DDBJ whole genome shotgun (WGS) entry which is preliminary data.</text>
</comment>
<feature type="compositionally biased region" description="Gly residues" evidence="5">
    <location>
        <begin position="27"/>
        <end position="41"/>
    </location>
</feature>
<evidence type="ECO:0000256" key="5">
    <source>
        <dbReference type="SAM" id="MobiDB-lite"/>
    </source>
</evidence>
<feature type="domain" description="Pyosin/cloacin translocation" evidence="6">
    <location>
        <begin position="431"/>
        <end position="588"/>
    </location>
</feature>